<dbReference type="PROSITE" id="PS00521">
    <property type="entry name" value="P5CR"/>
    <property type="match status" value="1"/>
</dbReference>
<evidence type="ECO:0000256" key="3">
    <source>
        <dbReference type="ARBA" id="ARBA00022857"/>
    </source>
</evidence>
<dbReference type="Gene3D" id="3.40.50.720">
    <property type="entry name" value="NAD(P)-binding Rossmann-like Domain"/>
    <property type="match status" value="1"/>
</dbReference>
<evidence type="ECO:0000256" key="1">
    <source>
        <dbReference type="ARBA" id="ARBA00005525"/>
    </source>
</evidence>
<dbReference type="InterPro" id="IPR036291">
    <property type="entry name" value="NAD(P)-bd_dom_sf"/>
</dbReference>
<comment type="catalytic activity">
    <reaction evidence="5 7">
        <text>L-proline + NADP(+) = (S)-1-pyrroline-5-carboxylate + NADPH + 2 H(+)</text>
        <dbReference type="Rhea" id="RHEA:14109"/>
        <dbReference type="ChEBI" id="CHEBI:15378"/>
        <dbReference type="ChEBI" id="CHEBI:17388"/>
        <dbReference type="ChEBI" id="CHEBI:57783"/>
        <dbReference type="ChEBI" id="CHEBI:58349"/>
        <dbReference type="ChEBI" id="CHEBI:60039"/>
        <dbReference type="EC" id="1.5.1.2"/>
    </reaction>
</comment>
<dbReference type="PIRSF" id="PIRSF000193">
    <property type="entry name" value="Pyrrol-5-carb_rd"/>
    <property type="match status" value="1"/>
</dbReference>
<dbReference type="InterPro" id="IPR029036">
    <property type="entry name" value="P5CR_dimer"/>
</dbReference>
<evidence type="ECO:0000313" key="11">
    <source>
        <dbReference type="Proteomes" id="UP000783390"/>
    </source>
</evidence>
<evidence type="ECO:0000259" key="9">
    <source>
        <dbReference type="Pfam" id="PF14748"/>
    </source>
</evidence>
<evidence type="ECO:0000256" key="6">
    <source>
        <dbReference type="NCBIfam" id="TIGR00112"/>
    </source>
</evidence>
<evidence type="ECO:0000256" key="7">
    <source>
        <dbReference type="RuleBase" id="RU003903"/>
    </source>
</evidence>
<dbReference type="PANTHER" id="PTHR11645">
    <property type="entry name" value="PYRROLINE-5-CARBOXYLATE REDUCTASE"/>
    <property type="match status" value="1"/>
</dbReference>
<keyword evidence="5" id="KW-0963">Cytoplasm</keyword>
<feature type="domain" description="Pyrroline-5-carboxylate reductase dimerisation" evidence="9">
    <location>
        <begin position="162"/>
        <end position="266"/>
    </location>
</feature>
<feature type="domain" description="Pyrroline-5-carboxylate reductase catalytic N-terminal" evidence="8">
    <location>
        <begin position="4"/>
        <end position="99"/>
    </location>
</feature>
<comment type="subcellular location">
    <subcellularLocation>
        <location evidence="5">Cytoplasm</location>
    </subcellularLocation>
</comment>
<dbReference type="SUPFAM" id="SSF48179">
    <property type="entry name" value="6-phosphogluconate dehydrogenase C-terminal domain-like"/>
    <property type="match status" value="1"/>
</dbReference>
<dbReference type="HAMAP" id="MF_01925">
    <property type="entry name" value="P5C_reductase"/>
    <property type="match status" value="1"/>
</dbReference>
<keyword evidence="5 7" id="KW-0028">Amino-acid biosynthesis</keyword>
<evidence type="ECO:0000256" key="4">
    <source>
        <dbReference type="ARBA" id="ARBA00023002"/>
    </source>
</evidence>
<dbReference type="Proteomes" id="UP000783390">
    <property type="component" value="Unassembled WGS sequence"/>
</dbReference>
<evidence type="ECO:0000313" key="10">
    <source>
        <dbReference type="EMBL" id="MBP1890818.1"/>
    </source>
</evidence>
<keyword evidence="3 5" id="KW-0521">NADP</keyword>
<comment type="pathway">
    <text evidence="5 7">Amino-acid biosynthesis; L-proline biosynthesis; L-proline from L-glutamate 5-semialdehyde: step 1/1.</text>
</comment>
<dbReference type="RefSeq" id="WP_209797731.1">
    <property type="nucleotide sequence ID" value="NZ_JAGGJZ010000012.1"/>
</dbReference>
<comment type="similarity">
    <text evidence="1 5 7">Belongs to the pyrroline-5-carboxylate reductase family.</text>
</comment>
<dbReference type="InterPro" id="IPR008927">
    <property type="entry name" value="6-PGluconate_DH-like_C_sf"/>
</dbReference>
<evidence type="ECO:0000256" key="2">
    <source>
        <dbReference type="ARBA" id="ARBA00022650"/>
    </source>
</evidence>
<dbReference type="Pfam" id="PF14748">
    <property type="entry name" value="P5CR_dimer"/>
    <property type="match status" value="1"/>
</dbReference>
<dbReference type="InterPro" id="IPR000304">
    <property type="entry name" value="Pyrroline-COOH_reductase"/>
</dbReference>
<keyword evidence="2 5" id="KW-0641">Proline biosynthesis</keyword>
<accession>A0ABS4F3I7</accession>
<organism evidence="10 11">
    <name type="scientific">Clostridium moniliforme</name>
    <dbReference type="NCBI Taxonomy" id="39489"/>
    <lineage>
        <taxon>Bacteria</taxon>
        <taxon>Bacillati</taxon>
        <taxon>Bacillota</taxon>
        <taxon>Clostridia</taxon>
        <taxon>Eubacteriales</taxon>
        <taxon>Clostridiaceae</taxon>
        <taxon>Clostridium</taxon>
    </lineage>
</organism>
<evidence type="ECO:0000259" key="8">
    <source>
        <dbReference type="Pfam" id="PF03807"/>
    </source>
</evidence>
<protein>
    <recommendedName>
        <fullName evidence="5 6">Pyrroline-5-carboxylate reductase</fullName>
        <shortName evidence="5">P5C reductase</shortName>
        <shortName evidence="5">P5CR</shortName>
        <ecNumber evidence="5 6">1.5.1.2</ecNumber>
    </recommendedName>
    <alternativeName>
        <fullName evidence="5">PCA reductase</fullName>
    </alternativeName>
</protein>
<dbReference type="InterPro" id="IPR053790">
    <property type="entry name" value="P5CR-like_CS"/>
</dbReference>
<dbReference type="EC" id="1.5.1.2" evidence="5 6"/>
<dbReference type="SUPFAM" id="SSF51735">
    <property type="entry name" value="NAD(P)-binding Rossmann-fold domains"/>
    <property type="match status" value="1"/>
</dbReference>
<dbReference type="GO" id="GO:0004735">
    <property type="term" value="F:pyrroline-5-carboxylate reductase activity"/>
    <property type="evidence" value="ECO:0007669"/>
    <property type="project" value="UniProtKB-EC"/>
</dbReference>
<keyword evidence="11" id="KW-1185">Reference proteome</keyword>
<proteinExistence type="inferred from homology"/>
<keyword evidence="4 5" id="KW-0560">Oxidoreductase</keyword>
<sequence length="266" mass="28930">MSKKIGFIGCGNMGSSMVGGLINKKFVDPKDIIVSTRSNESKKRLEDKYGIRGVLNNIVVAKESDIVVLAVKPYMYKEVLEEVKTVFREDQIIISIAAGIELSDLHNMIGDNFKIVKTMPNTPALVGEGMSAICPNGNVTEEELSYVCSMFEAFGKYEILNEKDFHGFIALCGSSPAYVFMFIEAMADGAVKLGIPRNKAYKMAAQSVLGSAKMVLETEEHPGVLKDMVCSPGGTTIEAVCELEKKGFRDAVIEALDKCAAKSKSM</sequence>
<comment type="function">
    <text evidence="5">Catalyzes the reduction of 1-pyrroline-5-carboxylate (PCA) to L-proline.</text>
</comment>
<dbReference type="Gene3D" id="1.10.3730.10">
    <property type="entry name" value="ProC C-terminal domain-like"/>
    <property type="match status" value="1"/>
</dbReference>
<name>A0ABS4F3I7_9CLOT</name>
<dbReference type="PANTHER" id="PTHR11645:SF0">
    <property type="entry name" value="PYRROLINE-5-CARBOXYLATE REDUCTASE 3"/>
    <property type="match status" value="1"/>
</dbReference>
<reference evidence="10 11" key="1">
    <citation type="submission" date="2021-03" db="EMBL/GenBank/DDBJ databases">
        <title>Genomic Encyclopedia of Type Strains, Phase IV (KMG-IV): sequencing the most valuable type-strain genomes for metagenomic binning, comparative biology and taxonomic classification.</title>
        <authorList>
            <person name="Goeker M."/>
        </authorList>
    </citation>
    <scope>NUCLEOTIDE SEQUENCE [LARGE SCALE GENOMIC DNA]</scope>
    <source>
        <strain evidence="10 11">DSM 3984</strain>
    </source>
</reference>
<evidence type="ECO:0000256" key="5">
    <source>
        <dbReference type="HAMAP-Rule" id="MF_01925"/>
    </source>
</evidence>
<dbReference type="InterPro" id="IPR028939">
    <property type="entry name" value="P5C_Rdtase_cat_N"/>
</dbReference>
<dbReference type="EMBL" id="JAGGJZ010000012">
    <property type="protein sequence ID" value="MBP1890818.1"/>
    <property type="molecule type" value="Genomic_DNA"/>
</dbReference>
<dbReference type="Pfam" id="PF03807">
    <property type="entry name" value="F420_oxidored"/>
    <property type="match status" value="1"/>
</dbReference>
<gene>
    <name evidence="5" type="primary">proC</name>
    <name evidence="10" type="ORF">J2Z53_002436</name>
</gene>
<dbReference type="NCBIfam" id="TIGR00112">
    <property type="entry name" value="proC"/>
    <property type="match status" value="1"/>
</dbReference>
<comment type="caution">
    <text evidence="10">The sequence shown here is derived from an EMBL/GenBank/DDBJ whole genome shotgun (WGS) entry which is preliminary data.</text>
</comment>
<comment type="catalytic activity">
    <reaction evidence="5">
        <text>L-proline + NAD(+) = (S)-1-pyrroline-5-carboxylate + NADH + 2 H(+)</text>
        <dbReference type="Rhea" id="RHEA:14105"/>
        <dbReference type="ChEBI" id="CHEBI:15378"/>
        <dbReference type="ChEBI" id="CHEBI:17388"/>
        <dbReference type="ChEBI" id="CHEBI:57540"/>
        <dbReference type="ChEBI" id="CHEBI:57945"/>
        <dbReference type="ChEBI" id="CHEBI:60039"/>
        <dbReference type="EC" id="1.5.1.2"/>
    </reaction>
</comment>